<reference evidence="3 4" key="1">
    <citation type="submission" date="2013-04" db="EMBL/GenBank/DDBJ databases">
        <title>Oceanicola sp. 22II1-22F33 Genome Sequencing.</title>
        <authorList>
            <person name="Lai Q."/>
            <person name="Li G."/>
            <person name="Shao Z."/>
        </authorList>
    </citation>
    <scope>NUCLEOTIDE SEQUENCE [LARGE SCALE GENOMIC DNA]</scope>
    <source>
        <strain evidence="3 4">22II1-22F33</strain>
    </source>
</reference>
<dbReference type="SUPFAM" id="SSF53955">
    <property type="entry name" value="Lysozyme-like"/>
    <property type="match status" value="1"/>
</dbReference>
<dbReference type="Gene3D" id="1.10.530.10">
    <property type="match status" value="1"/>
</dbReference>
<feature type="domain" description="Transglycosylase SLT" evidence="2">
    <location>
        <begin position="83"/>
        <end position="148"/>
    </location>
</feature>
<sequence length="222" mass="24145">MAIFLLNTLPLAAARNVCDAAAERASSETGVPAEVLRTVTRVETGRPRDGQVQPWPWAINVAGAGHWFDHEDEALAFAFRQVKSGARNFDVGCFQINYRWHGEAFVSIEDMFDPYRNALYAARFLAELHGEFGNWEAAAGAYHSRTKKFADRYKARFRQIFAELDLPDDLGTGRTALLPRSAARPRTPQAPGSLIGAAPGGHRSAGSLVPLSGSGGALISFD</sequence>
<comment type="caution">
    <text evidence="3">The sequence shown here is derived from an EMBL/GenBank/DDBJ whole genome shotgun (WGS) entry which is preliminary data.</text>
</comment>
<dbReference type="InterPro" id="IPR023346">
    <property type="entry name" value="Lysozyme-like_dom_sf"/>
</dbReference>
<keyword evidence="4" id="KW-1185">Reference proteome</keyword>
<organism evidence="3 4">
    <name type="scientific">Marinibacterium profundimaris</name>
    <dbReference type="NCBI Taxonomy" id="1679460"/>
    <lineage>
        <taxon>Bacteria</taxon>
        <taxon>Pseudomonadati</taxon>
        <taxon>Pseudomonadota</taxon>
        <taxon>Alphaproteobacteria</taxon>
        <taxon>Rhodobacterales</taxon>
        <taxon>Paracoccaceae</taxon>
        <taxon>Marinibacterium</taxon>
    </lineage>
</organism>
<comment type="similarity">
    <text evidence="1">Belongs to the virb1 family.</text>
</comment>
<evidence type="ECO:0000256" key="1">
    <source>
        <dbReference type="ARBA" id="ARBA00009387"/>
    </source>
</evidence>
<evidence type="ECO:0000313" key="4">
    <source>
        <dbReference type="Proteomes" id="UP000215377"/>
    </source>
</evidence>
<dbReference type="AlphaFoldDB" id="A0A225NWT5"/>
<proteinExistence type="inferred from homology"/>
<name>A0A225NWT5_9RHOB</name>
<dbReference type="Pfam" id="PF01464">
    <property type="entry name" value="SLT"/>
    <property type="match status" value="1"/>
</dbReference>
<dbReference type="EMBL" id="AQQR01000002">
    <property type="protein sequence ID" value="OWU76156.1"/>
    <property type="molecule type" value="Genomic_DNA"/>
</dbReference>
<accession>A0A225NWT5</accession>
<evidence type="ECO:0000259" key="2">
    <source>
        <dbReference type="Pfam" id="PF01464"/>
    </source>
</evidence>
<protein>
    <recommendedName>
        <fullName evidence="2">Transglycosylase SLT domain-containing protein</fullName>
    </recommendedName>
</protein>
<evidence type="ECO:0000313" key="3">
    <source>
        <dbReference type="EMBL" id="OWU76156.1"/>
    </source>
</evidence>
<dbReference type="InterPro" id="IPR008258">
    <property type="entry name" value="Transglycosylase_SLT_dom_1"/>
</dbReference>
<dbReference type="Proteomes" id="UP000215377">
    <property type="component" value="Unassembled WGS sequence"/>
</dbReference>
<gene>
    <name evidence="3" type="ORF">ATO3_06600</name>
</gene>